<reference evidence="6" key="1">
    <citation type="journal article" date="2021" name="PeerJ">
        <title>Extensive microbial diversity within the chicken gut microbiome revealed by metagenomics and culture.</title>
        <authorList>
            <person name="Gilroy R."/>
            <person name="Ravi A."/>
            <person name="Getino M."/>
            <person name="Pursley I."/>
            <person name="Horton D.L."/>
            <person name="Alikhan N.F."/>
            <person name="Baker D."/>
            <person name="Gharbi K."/>
            <person name="Hall N."/>
            <person name="Watson M."/>
            <person name="Adriaenssens E.M."/>
            <person name="Foster-Nyarko E."/>
            <person name="Jarju S."/>
            <person name="Secka A."/>
            <person name="Antonio M."/>
            <person name="Oren A."/>
            <person name="Chaudhuri R.R."/>
            <person name="La Ragione R."/>
            <person name="Hildebrand F."/>
            <person name="Pallen M.J."/>
        </authorList>
    </citation>
    <scope>NUCLEOTIDE SEQUENCE</scope>
    <source>
        <strain evidence="6">14975</strain>
    </source>
</reference>
<dbReference type="InterPro" id="IPR038577">
    <property type="entry name" value="GT10-like_C_sf"/>
</dbReference>
<evidence type="ECO:0000313" key="6">
    <source>
        <dbReference type="EMBL" id="HIX20516.1"/>
    </source>
</evidence>
<dbReference type="PANTHER" id="PTHR11929:SF194">
    <property type="entry name" value="ALPHA-(1,3)-FUCOSYLTRANSFERASE 10"/>
    <property type="match status" value="1"/>
</dbReference>
<evidence type="ECO:0000256" key="1">
    <source>
        <dbReference type="ARBA" id="ARBA00008919"/>
    </source>
</evidence>
<feature type="domain" description="Fucosyltransferase C-terminal" evidence="4">
    <location>
        <begin position="117"/>
        <end position="259"/>
    </location>
</feature>
<dbReference type="InterPro" id="IPR041058">
    <property type="entry name" value="FucT_N"/>
</dbReference>
<dbReference type="SUPFAM" id="SSF53756">
    <property type="entry name" value="UDP-Glycosyltransferase/glycogen phosphorylase"/>
    <property type="match status" value="1"/>
</dbReference>
<evidence type="ECO:0000313" key="7">
    <source>
        <dbReference type="Proteomes" id="UP000823964"/>
    </source>
</evidence>
<comment type="similarity">
    <text evidence="1">Belongs to the glycosyltransferase 10 family.</text>
</comment>
<dbReference type="GO" id="GO:0008417">
    <property type="term" value="F:fucosyltransferase activity"/>
    <property type="evidence" value="ECO:0007669"/>
    <property type="project" value="InterPro"/>
</dbReference>
<proteinExistence type="inferred from homology"/>
<dbReference type="Pfam" id="PF18025">
    <property type="entry name" value="FucT_N"/>
    <property type="match status" value="1"/>
</dbReference>
<dbReference type="PANTHER" id="PTHR11929">
    <property type="entry name" value="ALPHA- 1,3 -FUCOSYLTRANSFERASE"/>
    <property type="match status" value="1"/>
</dbReference>
<dbReference type="AlphaFoldDB" id="A0A9D1VCA7"/>
<dbReference type="Gene3D" id="3.40.50.11660">
    <property type="entry name" value="Glycosyl transferase family 10, C-terminal domain"/>
    <property type="match status" value="1"/>
</dbReference>
<protein>
    <recommendedName>
        <fullName evidence="8">Glycosyltransferase</fullName>
    </recommendedName>
</protein>
<keyword evidence="3" id="KW-0808">Transferase</keyword>
<keyword evidence="2" id="KW-0328">Glycosyltransferase</keyword>
<name>A0A9D1VCA7_9BACT</name>
<evidence type="ECO:0000256" key="2">
    <source>
        <dbReference type="ARBA" id="ARBA00022676"/>
    </source>
</evidence>
<evidence type="ECO:0000259" key="5">
    <source>
        <dbReference type="Pfam" id="PF18025"/>
    </source>
</evidence>
<accession>A0A9D1VCA7</accession>
<organism evidence="6 7">
    <name type="scientific">Candidatus Akkermansia intestinigallinarum</name>
    <dbReference type="NCBI Taxonomy" id="2838431"/>
    <lineage>
        <taxon>Bacteria</taxon>
        <taxon>Pseudomonadati</taxon>
        <taxon>Verrucomicrobiota</taxon>
        <taxon>Verrucomicrobiia</taxon>
        <taxon>Verrucomicrobiales</taxon>
        <taxon>Akkermansiaceae</taxon>
        <taxon>Akkermansia</taxon>
    </lineage>
</organism>
<evidence type="ECO:0000259" key="4">
    <source>
        <dbReference type="Pfam" id="PF00852"/>
    </source>
</evidence>
<sequence length="329" mass="37971">MNQTLPTIRTCSCDLPESICDPCAYLPDLAAVCNPVIDTRNPQLVVYSCFSRNFTRMPENARRLFLCLENVHPNFNECDYAISCQPMSYGDRYLRIAPWEYGFDLSGINDRAPQLAEAKTRFCNFIYSNNKARYIGTRERLDFCKQLMEYKHVDCPGRVLHNMEAPELGGRYSNVRSSSKQSFIRQYKFTIAWENTYGEGYCTEKLIEPLLAGSVPIYKGCIPECINPKSVINVDDFRSTAELIAYIRYLDENDEAYRSILAEKPLLDGFDFDWRSRLRAFLRNIVEHIDVPRCRAPFRRDTEWLVLKEAGGLGRAGMAVTAAFRRLFK</sequence>
<dbReference type="EMBL" id="DXFQ01000149">
    <property type="protein sequence ID" value="HIX20516.1"/>
    <property type="molecule type" value="Genomic_DNA"/>
</dbReference>
<dbReference type="InterPro" id="IPR055270">
    <property type="entry name" value="Glyco_tran_10_C"/>
</dbReference>
<feature type="domain" description="Alpha-(1,3)-fucosyltransferase FucT N-terminal" evidence="5">
    <location>
        <begin position="39"/>
        <end position="99"/>
    </location>
</feature>
<comment type="caution">
    <text evidence="6">The sequence shown here is derived from an EMBL/GenBank/DDBJ whole genome shotgun (WGS) entry which is preliminary data.</text>
</comment>
<dbReference type="InterPro" id="IPR001503">
    <property type="entry name" value="Glyco_trans_10"/>
</dbReference>
<reference evidence="6" key="2">
    <citation type="submission" date="2021-04" db="EMBL/GenBank/DDBJ databases">
        <authorList>
            <person name="Gilroy R."/>
        </authorList>
    </citation>
    <scope>NUCLEOTIDE SEQUENCE</scope>
    <source>
        <strain evidence="6">14975</strain>
    </source>
</reference>
<gene>
    <name evidence="6" type="ORF">H9862_07960</name>
</gene>
<dbReference type="GO" id="GO:0016020">
    <property type="term" value="C:membrane"/>
    <property type="evidence" value="ECO:0007669"/>
    <property type="project" value="InterPro"/>
</dbReference>
<dbReference type="Proteomes" id="UP000823964">
    <property type="component" value="Unassembled WGS sequence"/>
</dbReference>
<dbReference type="Pfam" id="PF00852">
    <property type="entry name" value="Glyco_transf_10"/>
    <property type="match status" value="1"/>
</dbReference>
<evidence type="ECO:0000256" key="3">
    <source>
        <dbReference type="ARBA" id="ARBA00022679"/>
    </source>
</evidence>
<evidence type="ECO:0008006" key="8">
    <source>
        <dbReference type="Google" id="ProtNLM"/>
    </source>
</evidence>